<name>A0A1I7XCH4_HETBA</name>
<accession>A0A1I7XCH4</accession>
<evidence type="ECO:0000313" key="1">
    <source>
        <dbReference type="Proteomes" id="UP000095283"/>
    </source>
</evidence>
<sequence length="134" mass="15474">MVMRYLTMCNPRIVIVVERETVQRMGSTVLVLNRKSCRMLKTGTELRRPVLLHSTYMTKLLICDTSERTNCSSEEHGCISDDRTLTKARDATARNRSRQTRAYAGQTGIAQHNSMSMTQLWNKWKTWNSCDLID</sequence>
<evidence type="ECO:0000313" key="2">
    <source>
        <dbReference type="WBParaSite" id="Hba_15224"/>
    </source>
</evidence>
<protein>
    <submittedName>
        <fullName evidence="2">Secreted protein</fullName>
    </submittedName>
</protein>
<dbReference type="WBParaSite" id="Hba_15224">
    <property type="protein sequence ID" value="Hba_15224"/>
    <property type="gene ID" value="Hba_15224"/>
</dbReference>
<keyword evidence="1" id="KW-1185">Reference proteome</keyword>
<proteinExistence type="predicted"/>
<reference evidence="2" key="1">
    <citation type="submission" date="2016-11" db="UniProtKB">
        <authorList>
            <consortium name="WormBaseParasite"/>
        </authorList>
    </citation>
    <scope>IDENTIFICATION</scope>
</reference>
<dbReference type="AlphaFoldDB" id="A0A1I7XCH4"/>
<dbReference type="Proteomes" id="UP000095283">
    <property type="component" value="Unplaced"/>
</dbReference>
<organism evidence="1 2">
    <name type="scientific">Heterorhabditis bacteriophora</name>
    <name type="common">Entomopathogenic nematode worm</name>
    <dbReference type="NCBI Taxonomy" id="37862"/>
    <lineage>
        <taxon>Eukaryota</taxon>
        <taxon>Metazoa</taxon>
        <taxon>Ecdysozoa</taxon>
        <taxon>Nematoda</taxon>
        <taxon>Chromadorea</taxon>
        <taxon>Rhabditida</taxon>
        <taxon>Rhabditina</taxon>
        <taxon>Rhabditomorpha</taxon>
        <taxon>Strongyloidea</taxon>
        <taxon>Heterorhabditidae</taxon>
        <taxon>Heterorhabditis</taxon>
    </lineage>
</organism>